<feature type="domain" description="CBS" evidence="10">
    <location>
        <begin position="89"/>
        <end position="153"/>
    </location>
</feature>
<dbReference type="GO" id="GO:0005769">
    <property type="term" value="C:early endosome"/>
    <property type="evidence" value="ECO:0007669"/>
    <property type="project" value="TreeGrafter"/>
</dbReference>
<dbReference type="WBParaSite" id="TCLT_0000032901-mRNA-1">
    <property type="protein sequence ID" value="TCLT_0000032901-mRNA-1"/>
    <property type="gene ID" value="TCLT_0000032901"/>
</dbReference>
<evidence type="ECO:0000256" key="6">
    <source>
        <dbReference type="ARBA" id="ARBA00023136"/>
    </source>
</evidence>
<gene>
    <name evidence="11" type="ORF">TCLT_LOCUS330</name>
</gene>
<dbReference type="SMART" id="SM00116">
    <property type="entry name" value="CBS"/>
    <property type="match status" value="2"/>
</dbReference>
<dbReference type="PANTHER" id="PTHR45711:SF6">
    <property type="entry name" value="CHLORIDE CHANNEL PROTEIN"/>
    <property type="match status" value="1"/>
</dbReference>
<dbReference type="AlphaFoldDB" id="A0A0N5CJV8"/>
<sequence>MPGLYAMVGAAAVLGGVTRMTVSLVVIMFELTGSLEFIVPTMVATMFAKWIGDAFYKMGIYDAHIDLNGYPFLDNKGEYPYSTVAIQVMKPGPDGGTLRVITQDTMTVGDIEVLLRETSYNGFPVVISEENLYLVGFCTRRDLQLALHSARKSQPYIVTNSVVYFSANVPEAVNGDPAPLRLRKLIDLAPMTVTDQTPMETVIDMFRKLGLRQVLVTRNGRLLGIITKKDILHFMKIGDVVENYSF</sequence>
<evidence type="ECO:0000256" key="1">
    <source>
        <dbReference type="ARBA" id="ARBA00004337"/>
    </source>
</evidence>
<dbReference type="PANTHER" id="PTHR45711">
    <property type="entry name" value="CHLORIDE CHANNEL PROTEIN"/>
    <property type="match status" value="1"/>
</dbReference>
<evidence type="ECO:0000256" key="8">
    <source>
        <dbReference type="PROSITE-ProRule" id="PRU00703"/>
    </source>
</evidence>
<dbReference type="Gene3D" id="3.10.580.20">
    <property type="match status" value="1"/>
</dbReference>
<keyword evidence="6 9" id="KW-0472">Membrane</keyword>
<keyword evidence="7 9" id="KW-0868">Chloride</keyword>
<dbReference type="SUPFAM" id="SSF54631">
    <property type="entry name" value="CBS-domain pair"/>
    <property type="match status" value="1"/>
</dbReference>
<proteinExistence type="inferred from homology"/>
<dbReference type="InterPro" id="IPR000644">
    <property type="entry name" value="CBS_dom"/>
</dbReference>
<evidence type="ECO:0000256" key="2">
    <source>
        <dbReference type="ARBA" id="ARBA00022448"/>
    </source>
</evidence>
<organism evidence="13">
    <name type="scientific">Thelazia callipaeda</name>
    <name type="common">Oriental eyeworm</name>
    <name type="synonym">Parasitic nematode</name>
    <dbReference type="NCBI Taxonomy" id="103827"/>
    <lineage>
        <taxon>Eukaryota</taxon>
        <taxon>Metazoa</taxon>
        <taxon>Ecdysozoa</taxon>
        <taxon>Nematoda</taxon>
        <taxon>Chromadorea</taxon>
        <taxon>Rhabditida</taxon>
        <taxon>Spirurina</taxon>
        <taxon>Spiruromorpha</taxon>
        <taxon>Thelazioidea</taxon>
        <taxon>Thelaziidae</taxon>
        <taxon>Thelazia</taxon>
    </lineage>
</organism>
<keyword evidence="8" id="KW-0129">CBS domain</keyword>
<dbReference type="GO" id="GO:0005794">
    <property type="term" value="C:Golgi apparatus"/>
    <property type="evidence" value="ECO:0007669"/>
    <property type="project" value="TreeGrafter"/>
</dbReference>
<keyword evidence="12" id="KW-1185">Reference proteome</keyword>
<comment type="subcellular location">
    <subcellularLocation>
        <location evidence="1">Endosome membrane</location>
        <topology evidence="1">Multi-pass membrane protein</topology>
    </subcellularLocation>
    <subcellularLocation>
        <location evidence="9">Membrane</location>
        <topology evidence="9">Multi-pass membrane protein</topology>
    </subcellularLocation>
</comment>
<dbReference type="EMBL" id="UYYF01000022">
    <property type="protein sequence ID" value="VDM95260.1"/>
    <property type="molecule type" value="Genomic_DNA"/>
</dbReference>
<dbReference type="InterPro" id="IPR014743">
    <property type="entry name" value="Cl-channel_core"/>
</dbReference>
<dbReference type="OMA" id="DYAPITI"/>
<reference evidence="13" key="1">
    <citation type="submission" date="2017-02" db="UniProtKB">
        <authorList>
            <consortium name="WormBaseParasite"/>
        </authorList>
    </citation>
    <scope>IDENTIFICATION</scope>
</reference>
<dbReference type="InterPro" id="IPR001807">
    <property type="entry name" value="ClC"/>
</dbReference>
<dbReference type="Proteomes" id="UP000276776">
    <property type="component" value="Unassembled WGS sequence"/>
</dbReference>
<dbReference type="GO" id="GO:0005247">
    <property type="term" value="F:voltage-gated chloride channel activity"/>
    <property type="evidence" value="ECO:0007669"/>
    <property type="project" value="TreeGrafter"/>
</dbReference>
<dbReference type="Gene3D" id="3.90.1280.20">
    <property type="match status" value="1"/>
</dbReference>
<feature type="domain" description="CBS" evidence="10">
    <location>
        <begin position="185"/>
        <end position="241"/>
    </location>
</feature>
<dbReference type="GO" id="GO:0005886">
    <property type="term" value="C:plasma membrane"/>
    <property type="evidence" value="ECO:0007669"/>
    <property type="project" value="TreeGrafter"/>
</dbReference>
<dbReference type="GO" id="GO:0010008">
    <property type="term" value="C:endosome membrane"/>
    <property type="evidence" value="ECO:0007669"/>
    <property type="project" value="UniProtKB-SubCell"/>
</dbReference>
<dbReference type="PROSITE" id="PS51371">
    <property type="entry name" value="CBS"/>
    <property type="match status" value="2"/>
</dbReference>
<dbReference type="STRING" id="103827.A0A0N5CJV8"/>
<protein>
    <recommendedName>
        <fullName evidence="9">Chloride channel protein</fullName>
    </recommendedName>
</protein>
<evidence type="ECO:0000256" key="9">
    <source>
        <dbReference type="RuleBase" id="RU361221"/>
    </source>
</evidence>
<dbReference type="Gene3D" id="1.10.3080.10">
    <property type="entry name" value="Clc chloride channel"/>
    <property type="match status" value="1"/>
</dbReference>
<dbReference type="InterPro" id="IPR046342">
    <property type="entry name" value="CBS_dom_sf"/>
</dbReference>
<evidence type="ECO:0000256" key="7">
    <source>
        <dbReference type="ARBA" id="ARBA00023214"/>
    </source>
</evidence>
<evidence type="ECO:0000256" key="4">
    <source>
        <dbReference type="ARBA" id="ARBA00022989"/>
    </source>
</evidence>
<reference evidence="11 12" key="2">
    <citation type="submission" date="2018-11" db="EMBL/GenBank/DDBJ databases">
        <authorList>
            <consortium name="Pathogen Informatics"/>
        </authorList>
    </citation>
    <scope>NUCLEOTIDE SEQUENCE [LARGE SCALE GENOMIC DNA]</scope>
</reference>
<feature type="transmembrane region" description="Helical" evidence="9">
    <location>
        <begin position="6"/>
        <end position="29"/>
    </location>
</feature>
<keyword evidence="2 9" id="KW-0813">Transport</keyword>
<evidence type="ECO:0000256" key="5">
    <source>
        <dbReference type="ARBA" id="ARBA00023065"/>
    </source>
</evidence>
<dbReference type="CDD" id="cd04591">
    <property type="entry name" value="CBS_pair_voltage-gated_CLC_euk_bac"/>
    <property type="match status" value="1"/>
</dbReference>
<name>A0A0N5CJV8_THECL</name>
<accession>A0A0N5CJV8</accession>
<dbReference type="Pfam" id="PF00571">
    <property type="entry name" value="CBS"/>
    <property type="match status" value="2"/>
</dbReference>
<comment type="caution">
    <text evidence="9">Lacks conserved residue(s) required for the propagation of feature annotation.</text>
</comment>
<evidence type="ECO:0000313" key="11">
    <source>
        <dbReference type="EMBL" id="VDM95260.1"/>
    </source>
</evidence>
<dbReference type="PRINTS" id="PR00762">
    <property type="entry name" value="CLCHANNEL"/>
</dbReference>
<keyword evidence="5 9" id="KW-0406">Ion transport</keyword>
<dbReference type="Pfam" id="PF00654">
    <property type="entry name" value="Voltage_CLC"/>
    <property type="match status" value="1"/>
</dbReference>
<keyword evidence="3 9" id="KW-0812">Transmembrane</keyword>
<dbReference type="SUPFAM" id="SSF81340">
    <property type="entry name" value="Clc chloride channel"/>
    <property type="match status" value="1"/>
</dbReference>
<dbReference type="OrthoDB" id="44789at2759"/>
<evidence type="ECO:0000256" key="3">
    <source>
        <dbReference type="ARBA" id="ARBA00022692"/>
    </source>
</evidence>
<dbReference type="GO" id="GO:0008021">
    <property type="term" value="C:synaptic vesicle"/>
    <property type="evidence" value="ECO:0007669"/>
    <property type="project" value="TreeGrafter"/>
</dbReference>
<comment type="similarity">
    <text evidence="9">Belongs to the chloride channel (TC 2.A.49) family.</text>
</comment>
<keyword evidence="4 9" id="KW-1133">Transmembrane helix</keyword>
<evidence type="ECO:0000259" key="10">
    <source>
        <dbReference type="PROSITE" id="PS51371"/>
    </source>
</evidence>
<evidence type="ECO:0000313" key="13">
    <source>
        <dbReference type="WBParaSite" id="TCLT_0000032901-mRNA-1"/>
    </source>
</evidence>
<evidence type="ECO:0000313" key="12">
    <source>
        <dbReference type="Proteomes" id="UP000276776"/>
    </source>
</evidence>